<dbReference type="OrthoDB" id="7835462at2"/>
<protein>
    <submittedName>
        <fullName evidence="1">Uncharacterized protein</fullName>
    </submittedName>
</protein>
<dbReference type="Proteomes" id="UP000187266">
    <property type="component" value="Chromosome"/>
</dbReference>
<name>A0A1U7DGE9_9RHOB</name>
<dbReference type="EMBL" id="CP019124">
    <property type="protein sequence ID" value="APX89015.1"/>
    <property type="molecule type" value="Genomic_DNA"/>
</dbReference>
<proteinExistence type="predicted"/>
<dbReference type="AlphaFoldDB" id="A0A1U7DGE9"/>
<keyword evidence="2" id="KW-1185">Reference proteome</keyword>
<organism evidence="1 2">
    <name type="scientific">Brevirhabdus pacifica</name>
    <dbReference type="NCBI Taxonomy" id="1267768"/>
    <lineage>
        <taxon>Bacteria</taxon>
        <taxon>Pseudomonadati</taxon>
        <taxon>Pseudomonadota</taxon>
        <taxon>Alphaproteobacteria</taxon>
        <taxon>Rhodobacterales</taxon>
        <taxon>Paracoccaceae</taxon>
        <taxon>Brevirhabdus</taxon>
    </lineage>
</organism>
<evidence type="ECO:0000313" key="2">
    <source>
        <dbReference type="Proteomes" id="UP000187266"/>
    </source>
</evidence>
<accession>A0A2M9DFH7</accession>
<reference evidence="1 2" key="1">
    <citation type="submission" date="2017-01" db="EMBL/GenBank/DDBJ databases">
        <title>Genomic analysis of Xuhuaishuia manganoxidans DY6-4.</title>
        <authorList>
            <person name="Wang X."/>
        </authorList>
    </citation>
    <scope>NUCLEOTIDE SEQUENCE [LARGE SCALE GENOMIC DNA]</scope>
    <source>
        <strain evidence="1 2">DY6-4</strain>
    </source>
</reference>
<accession>A0A1U7DGE9</accession>
<dbReference type="Gene3D" id="2.60.120.200">
    <property type="match status" value="1"/>
</dbReference>
<evidence type="ECO:0000313" key="1">
    <source>
        <dbReference type="EMBL" id="APX89015.1"/>
    </source>
</evidence>
<dbReference type="STRING" id="1267768.BV394_04130"/>
<gene>
    <name evidence="1" type="ORF">BV394_04130</name>
</gene>
<sequence>MAVAMLLAAGVPGRAQVLEHERFSDARTLSQRPDLGVQRQAGEVRRVPDPLGGGREVHRFAAGPKGRAGKDRVGKAALIVPFATLRPGDHLAVRAEVMIPEGAPRNSVHLMDIECKHCGQRGNPGLRLYLRDGRLRIDRKKIGGRHAWAYDRTPRLAPGRWVEIVWSLRLGLEGDPTLSIVTLDGRTVLRNRGRNLPDLPPDRAGVDRLQIGVTANSNPGEAVVYLRGLELTRQRADR</sequence>